<dbReference type="Proteomes" id="UP001519641">
    <property type="component" value="Unassembled WGS sequence"/>
</dbReference>
<comment type="caution">
    <text evidence="2">The sequence shown here is derived from an EMBL/GenBank/DDBJ whole genome shotgun (WGS) entry which is preliminary data.</text>
</comment>
<name>A0ABS5VG97_9MICO</name>
<dbReference type="RefSeq" id="WP_214530851.1">
    <property type="nucleotide sequence ID" value="NZ_JAHEWO010000025.1"/>
</dbReference>
<evidence type="ECO:0000256" key="1">
    <source>
        <dbReference type="SAM" id="Phobius"/>
    </source>
</evidence>
<dbReference type="InterPro" id="IPR003425">
    <property type="entry name" value="CCB3/YggT"/>
</dbReference>
<proteinExistence type="predicted"/>
<accession>A0ABS5VG97</accession>
<keyword evidence="1" id="KW-0472">Membrane</keyword>
<keyword evidence="3" id="KW-1185">Reference proteome</keyword>
<organism evidence="2 3">
    <name type="scientific">Curtobacterium aurantiacum</name>
    <dbReference type="NCBI Taxonomy" id="3236919"/>
    <lineage>
        <taxon>Bacteria</taxon>
        <taxon>Bacillati</taxon>
        <taxon>Actinomycetota</taxon>
        <taxon>Actinomycetes</taxon>
        <taxon>Micrococcales</taxon>
        <taxon>Microbacteriaceae</taxon>
        <taxon>Curtobacterium</taxon>
    </lineage>
</organism>
<evidence type="ECO:0000313" key="3">
    <source>
        <dbReference type="Proteomes" id="UP001519641"/>
    </source>
</evidence>
<dbReference type="EMBL" id="JAHEWS010000017">
    <property type="protein sequence ID" value="MBT1588509.1"/>
    <property type="molecule type" value="Genomic_DNA"/>
</dbReference>
<dbReference type="Pfam" id="PF02325">
    <property type="entry name" value="CCB3_YggT"/>
    <property type="match status" value="1"/>
</dbReference>
<evidence type="ECO:0000313" key="2">
    <source>
        <dbReference type="EMBL" id="MBT1588509.1"/>
    </source>
</evidence>
<reference evidence="2 3" key="1">
    <citation type="submission" date="2021-05" db="EMBL/GenBank/DDBJ databases">
        <title>Whole genome sequence of Curtobacterium flaccumfaciens pv. flaccumfaciens strain CFBP 8819.</title>
        <authorList>
            <person name="Osdaghi E."/>
            <person name="Taghouti G."/>
            <person name="Portier P."/>
            <person name="Fazliarab A."/>
            <person name="Taghavi S.M."/>
            <person name="Briand M."/>
            <person name="Le-Saux M."/>
            <person name="Jacques M.-A."/>
        </authorList>
    </citation>
    <scope>NUCLEOTIDE SEQUENCE [LARGE SCALE GENOMIC DNA]</scope>
    <source>
        <strain evidence="2 3">CFBP 8819</strain>
    </source>
</reference>
<keyword evidence="1" id="KW-0812">Transmembrane</keyword>
<gene>
    <name evidence="2" type="ORF">KK097_11855</name>
</gene>
<feature type="transmembrane region" description="Helical" evidence="1">
    <location>
        <begin position="76"/>
        <end position="95"/>
    </location>
</feature>
<protein>
    <submittedName>
        <fullName evidence="2">YggT family protein</fullName>
    </submittedName>
</protein>
<keyword evidence="1" id="KW-1133">Transmembrane helix</keyword>
<sequence>MVSAIFTILYFLLLLYFFTMWGRFALDLVQSFNRSWRPRGGMLVVSEFVYTVTDPPIRAVRRVLPPLRLGPVALDFGWTIVMLVVIIAMSIVRTII</sequence>